<dbReference type="EMBL" id="CABVMM010000002">
    <property type="protein sequence ID" value="VVU99224.1"/>
    <property type="molecule type" value="Genomic_DNA"/>
</dbReference>
<name>A0AC61Y787_9FLAO</name>
<keyword evidence="2" id="KW-1185">Reference proteome</keyword>
<comment type="caution">
    <text evidence="1">The sequence shown here is derived from an EMBL/GenBank/DDBJ whole genome shotgun (WGS) entry which is preliminary data.</text>
</comment>
<proteinExistence type="predicted"/>
<evidence type="ECO:0000313" key="2">
    <source>
        <dbReference type="Proteomes" id="UP000356253"/>
    </source>
</evidence>
<gene>
    <name evidence="1" type="ORF">FVB9532_00476</name>
</gene>
<accession>A0AC61Y787</accession>
<reference evidence="1" key="1">
    <citation type="submission" date="2019-09" db="EMBL/GenBank/DDBJ databases">
        <authorList>
            <person name="Rodrigo-Torres L."/>
            <person name="Arahal R. D."/>
            <person name="Lucena T."/>
        </authorList>
    </citation>
    <scope>NUCLEOTIDE SEQUENCE</scope>
    <source>
        <strain evidence="1">ISS653</strain>
    </source>
</reference>
<dbReference type="Proteomes" id="UP000356253">
    <property type="component" value="Unassembled WGS sequence"/>
</dbReference>
<sequence length="405" mass="46470">MNKNFLEGPEITQLVKQARQLRESKKQFSDIYDEDGNQYIDLVQEGGGVLGIALVGYTYILEQAGIRFFSLAGTSAGAINTLFMAGISNIGDPVAVKILNILSNQNLFDFVDGPRGIKRLIQRKVDGKGGLIPGLLWNSLSIYFQLKRNLGLNPGKNFENWMGNHLAKEGIHTYGDLKKRRKKLPVLYHRFQKEITPAQLAVVTSEVTTHTKVDFPRMGKLYWENLEEICPAKFARASMAVPYFFYPYVVKNIPNQGKENQENWIKYAGYSGDVPPEVKFVDGGLLSNFPINIFHEKKIPSRPTFGVRLSVYRKNYSQANGFFSFGGAMISTMRQIYDYDFILRNPDYKNLICHIDADDEFNWLNFNMEFSRQKELFLLGAKKGLEFLEKFNWEEYKKIRSQLIK</sequence>
<evidence type="ECO:0000313" key="1">
    <source>
        <dbReference type="EMBL" id="VVU99224.1"/>
    </source>
</evidence>
<protein>
    <submittedName>
        <fullName evidence="1">Uncharacterized protein</fullName>
    </submittedName>
</protein>
<organism evidence="1 2">
    <name type="scientific">Mesonia oceanica</name>
    <dbReference type="NCBI Taxonomy" id="2687242"/>
    <lineage>
        <taxon>Bacteria</taxon>
        <taxon>Pseudomonadati</taxon>
        <taxon>Bacteroidota</taxon>
        <taxon>Flavobacteriia</taxon>
        <taxon>Flavobacteriales</taxon>
        <taxon>Flavobacteriaceae</taxon>
        <taxon>Mesonia</taxon>
    </lineage>
</organism>